<evidence type="ECO:0000313" key="3">
    <source>
        <dbReference type="EMBL" id="QOQ86717.1"/>
    </source>
</evidence>
<dbReference type="RefSeq" id="WP_025803717.1">
    <property type="nucleotide sequence ID" value="NZ_CP053842.1"/>
</dbReference>
<dbReference type="PANTHER" id="PTHR42852:SF17">
    <property type="entry name" value="THIOREDOXIN-LIKE PROTEIN HI_1115"/>
    <property type="match status" value="1"/>
</dbReference>
<protein>
    <submittedName>
        <fullName evidence="3">TlpA family protein disulfide reductase</fullName>
    </submittedName>
</protein>
<dbReference type="Gene3D" id="3.40.30.10">
    <property type="entry name" value="Glutaredoxin"/>
    <property type="match status" value="1"/>
</dbReference>
<evidence type="ECO:0000256" key="1">
    <source>
        <dbReference type="SAM" id="MobiDB-lite"/>
    </source>
</evidence>
<dbReference type="CDD" id="cd02966">
    <property type="entry name" value="TlpA_like_family"/>
    <property type="match status" value="1"/>
</dbReference>
<proteinExistence type="predicted"/>
<dbReference type="PROSITE" id="PS51352">
    <property type="entry name" value="THIOREDOXIN_2"/>
    <property type="match status" value="1"/>
</dbReference>
<name>A0A7M1LDS2_9BACT</name>
<dbReference type="OrthoDB" id="9813820at2"/>
<reference evidence="3 4" key="1">
    <citation type="submission" date="2020-10" db="EMBL/GenBank/DDBJ databases">
        <title>Campylobacter and Helicobacter PacBio genomes.</title>
        <authorList>
            <person name="Lane C."/>
        </authorList>
    </citation>
    <scope>NUCLEOTIDE SEQUENCE [LARGE SCALE GENOMIC DNA]</scope>
    <source>
        <strain evidence="3 4">2016D-0077</strain>
    </source>
</reference>
<keyword evidence="4" id="KW-1185">Reference proteome</keyword>
<feature type="domain" description="Thioredoxin" evidence="2">
    <location>
        <begin position="41"/>
        <end position="188"/>
    </location>
</feature>
<dbReference type="InterPro" id="IPR000866">
    <property type="entry name" value="AhpC/TSA"/>
</dbReference>
<gene>
    <name evidence="3" type="ORF">IMC76_05670</name>
</gene>
<dbReference type="AlphaFoldDB" id="A0A7M1LDS2"/>
<dbReference type="Proteomes" id="UP000594749">
    <property type="component" value="Chromosome"/>
</dbReference>
<dbReference type="InterPro" id="IPR050553">
    <property type="entry name" value="Thioredoxin_ResA/DsbE_sf"/>
</dbReference>
<evidence type="ECO:0000313" key="4">
    <source>
        <dbReference type="Proteomes" id="UP000594749"/>
    </source>
</evidence>
<dbReference type="PANTHER" id="PTHR42852">
    <property type="entry name" value="THIOL:DISULFIDE INTERCHANGE PROTEIN DSBE"/>
    <property type="match status" value="1"/>
</dbReference>
<dbReference type="Pfam" id="PF00578">
    <property type="entry name" value="AhpC-TSA"/>
    <property type="match status" value="1"/>
</dbReference>
<dbReference type="InterPro" id="IPR013766">
    <property type="entry name" value="Thioredoxin_domain"/>
</dbReference>
<dbReference type="InterPro" id="IPR036249">
    <property type="entry name" value="Thioredoxin-like_sf"/>
</dbReference>
<sequence>MKFRHLFIACLLVFIVGCDNKEEEKTNEDAEVTQIPATEAKLTQNLNAPFNLEMIDGEIFTMIRKDGGFDMGDGSHTTLFVYWATWCPPCIIEIKPLNNLSKNFGKKLKIISVLVNDPIGDDEIKDFIKKHNIDYSITRDSETLIKSIGGIKGIPFMVLYDSNGNYDRHYFGIIAEEMLQKDIEKLTGDLEVKKDSNETEEENDNNVTKEDKK</sequence>
<dbReference type="GO" id="GO:0016491">
    <property type="term" value="F:oxidoreductase activity"/>
    <property type="evidence" value="ECO:0007669"/>
    <property type="project" value="InterPro"/>
</dbReference>
<organism evidence="3 4">
    <name type="scientific">Campylobacter corcagiensis</name>
    <dbReference type="NCBI Taxonomy" id="1448857"/>
    <lineage>
        <taxon>Bacteria</taxon>
        <taxon>Pseudomonadati</taxon>
        <taxon>Campylobacterota</taxon>
        <taxon>Epsilonproteobacteria</taxon>
        <taxon>Campylobacterales</taxon>
        <taxon>Campylobacteraceae</taxon>
        <taxon>Campylobacter</taxon>
    </lineage>
</organism>
<dbReference type="PROSITE" id="PS51257">
    <property type="entry name" value="PROKAR_LIPOPROTEIN"/>
    <property type="match status" value="1"/>
</dbReference>
<dbReference type="GO" id="GO:0016209">
    <property type="term" value="F:antioxidant activity"/>
    <property type="evidence" value="ECO:0007669"/>
    <property type="project" value="InterPro"/>
</dbReference>
<evidence type="ECO:0000259" key="2">
    <source>
        <dbReference type="PROSITE" id="PS51352"/>
    </source>
</evidence>
<dbReference type="SUPFAM" id="SSF52833">
    <property type="entry name" value="Thioredoxin-like"/>
    <property type="match status" value="1"/>
</dbReference>
<accession>A0A7M1LDS2</accession>
<dbReference type="EMBL" id="CP063078">
    <property type="protein sequence ID" value="QOQ86717.1"/>
    <property type="molecule type" value="Genomic_DNA"/>
</dbReference>
<feature type="region of interest" description="Disordered" evidence="1">
    <location>
        <begin position="190"/>
        <end position="213"/>
    </location>
</feature>